<protein>
    <recommendedName>
        <fullName evidence="6">HMG box domain-containing protein</fullName>
    </recommendedName>
</protein>
<dbReference type="GO" id="GO:0003677">
    <property type="term" value="F:DNA binding"/>
    <property type="evidence" value="ECO:0007669"/>
    <property type="project" value="UniProtKB-UniRule"/>
</dbReference>
<keyword evidence="8" id="KW-1185">Reference proteome</keyword>
<feature type="DNA-binding region" description="HMG box" evidence="4">
    <location>
        <begin position="221"/>
        <end position="287"/>
    </location>
</feature>
<name>A0A8D2D492_SCIVU</name>
<feature type="DNA-binding region" description="HMG box" evidence="4">
    <location>
        <begin position="100"/>
        <end position="168"/>
    </location>
</feature>
<dbReference type="SUPFAM" id="SSF47095">
    <property type="entry name" value="HMG-box"/>
    <property type="match status" value="2"/>
</dbReference>
<evidence type="ECO:0000256" key="5">
    <source>
        <dbReference type="SAM" id="MobiDB-lite"/>
    </source>
</evidence>
<evidence type="ECO:0000313" key="8">
    <source>
        <dbReference type="Proteomes" id="UP000694564"/>
    </source>
</evidence>
<dbReference type="PANTHER" id="PTHR46318">
    <property type="entry name" value="UPSTREAM BINDING TRANSCRIPTION FACTOR"/>
    <property type="match status" value="1"/>
</dbReference>
<evidence type="ECO:0000259" key="6">
    <source>
        <dbReference type="PROSITE" id="PS50118"/>
    </source>
</evidence>
<organism evidence="7 8">
    <name type="scientific">Sciurus vulgaris</name>
    <name type="common">Eurasian red squirrel</name>
    <dbReference type="NCBI Taxonomy" id="55149"/>
    <lineage>
        <taxon>Eukaryota</taxon>
        <taxon>Metazoa</taxon>
        <taxon>Chordata</taxon>
        <taxon>Craniata</taxon>
        <taxon>Vertebrata</taxon>
        <taxon>Euteleostomi</taxon>
        <taxon>Mammalia</taxon>
        <taxon>Eutheria</taxon>
        <taxon>Euarchontoglires</taxon>
        <taxon>Glires</taxon>
        <taxon>Rodentia</taxon>
        <taxon>Sciuromorpha</taxon>
        <taxon>Sciuridae</taxon>
        <taxon>Sciurinae</taxon>
        <taxon>Sciurini</taxon>
        <taxon>Sciurus</taxon>
    </lineage>
</organism>
<keyword evidence="2 4" id="KW-0238">DNA-binding</keyword>
<accession>A0A8D2D492</accession>
<dbReference type="OrthoDB" id="1919336at2759"/>
<dbReference type="CDD" id="cd21998">
    <property type="entry name" value="HMG-box_UBF1_rpt1-like"/>
    <property type="match status" value="1"/>
</dbReference>
<sequence length="378" mass="44881">MASHHTQGHWSHKNILRLLENMENNVPHNDRETFKTTLSHLDWEKIGFNHFSAEMCKDKWVEMSSKMRKLRTLKELVLEAKECVKSPMKGKKWEKHPDFPKKPLTAYIRFYKEKRAQYLQVHPEMNNLALTKVLSEKHKKLPAHIKQKYIDDFQKEKQEFKKKLAQFRENHPDVVQVSKTSHIYKRCQTETLKNIERNVKNRTTLQETVEFLKVRFPGEPMKPPMNAYHKFHEDIWSSRELQHLPLRERMVEIGRRWQRVPQSLKEKYKRQAEELQQQYRVELDLWLRTLSPKEYEAYKETSYGKRKNITRTGGPNPKFRQMDQCSPSYEGLQEDLEEKQEVKSPGSNPQRLSDSTDSSSGQEFGDVLAEGSDSSLSL</sequence>
<dbReference type="Ensembl" id="ENSSVLT00005021385.1">
    <property type="protein sequence ID" value="ENSSVLP00005019195.1"/>
    <property type="gene ID" value="ENSSVLG00005015426.1"/>
</dbReference>
<reference evidence="7" key="1">
    <citation type="submission" date="2025-08" db="UniProtKB">
        <authorList>
            <consortium name="Ensembl"/>
        </authorList>
    </citation>
    <scope>IDENTIFICATION</scope>
</reference>
<comment type="subcellular location">
    <subcellularLocation>
        <location evidence="1">Nucleus</location>
    </subcellularLocation>
</comment>
<dbReference type="InterPro" id="IPR036910">
    <property type="entry name" value="HMG_box_dom_sf"/>
</dbReference>
<dbReference type="GeneTree" id="ENSGT00940000163858"/>
<dbReference type="PROSITE" id="PS50118">
    <property type="entry name" value="HMG_BOX_2"/>
    <property type="match status" value="2"/>
</dbReference>
<dbReference type="InterPro" id="IPR051762">
    <property type="entry name" value="UBF1"/>
</dbReference>
<feature type="domain" description="HMG box" evidence="6">
    <location>
        <begin position="221"/>
        <end position="287"/>
    </location>
</feature>
<evidence type="ECO:0000313" key="7">
    <source>
        <dbReference type="Ensembl" id="ENSSVLP00005019195.1"/>
    </source>
</evidence>
<dbReference type="CDD" id="cd22003">
    <property type="entry name" value="HMG-box_UBF1_rpt6-like"/>
    <property type="match status" value="1"/>
</dbReference>
<evidence type="ECO:0000256" key="2">
    <source>
        <dbReference type="ARBA" id="ARBA00023125"/>
    </source>
</evidence>
<dbReference type="Gene3D" id="1.10.30.10">
    <property type="entry name" value="High mobility group box domain"/>
    <property type="match status" value="2"/>
</dbReference>
<keyword evidence="3 4" id="KW-0539">Nucleus</keyword>
<evidence type="ECO:0000256" key="3">
    <source>
        <dbReference type="ARBA" id="ARBA00023242"/>
    </source>
</evidence>
<dbReference type="PANTHER" id="PTHR46318:SF1">
    <property type="entry name" value="UPSTREAM-BINDING FACTOR 1-LIKE PROTEIN 1-RELATED"/>
    <property type="match status" value="1"/>
</dbReference>
<dbReference type="Pfam" id="PF00505">
    <property type="entry name" value="HMG_box"/>
    <property type="match status" value="1"/>
</dbReference>
<dbReference type="GO" id="GO:0005634">
    <property type="term" value="C:nucleus"/>
    <property type="evidence" value="ECO:0007669"/>
    <property type="project" value="UniProtKB-SubCell"/>
</dbReference>
<evidence type="ECO:0000256" key="4">
    <source>
        <dbReference type="PROSITE-ProRule" id="PRU00267"/>
    </source>
</evidence>
<feature type="region of interest" description="Disordered" evidence="5">
    <location>
        <begin position="306"/>
        <end position="378"/>
    </location>
</feature>
<feature type="domain" description="HMG box" evidence="6">
    <location>
        <begin position="100"/>
        <end position="168"/>
    </location>
</feature>
<dbReference type="SMART" id="SM00398">
    <property type="entry name" value="HMG"/>
    <property type="match status" value="2"/>
</dbReference>
<dbReference type="InterPro" id="IPR009071">
    <property type="entry name" value="HMG_box_dom"/>
</dbReference>
<proteinExistence type="predicted"/>
<dbReference type="AlphaFoldDB" id="A0A8D2D492"/>
<evidence type="ECO:0000256" key="1">
    <source>
        <dbReference type="ARBA" id="ARBA00004123"/>
    </source>
</evidence>
<feature type="compositionally biased region" description="Polar residues" evidence="5">
    <location>
        <begin position="345"/>
        <end position="362"/>
    </location>
</feature>
<reference evidence="7" key="2">
    <citation type="submission" date="2025-09" db="UniProtKB">
        <authorList>
            <consortium name="Ensembl"/>
        </authorList>
    </citation>
    <scope>IDENTIFICATION</scope>
</reference>
<dbReference type="Proteomes" id="UP000694564">
    <property type="component" value="Chromosome 6"/>
</dbReference>